<dbReference type="AlphaFoldDB" id="A0AAI8YHK9"/>
<sequence>MPQGVVSQYSLFWNSTPPTLSVFMQPIFLGGNKLAAVSQLSTSSGSKSTSTFETTLTASTNGVDHRTVPTASRNVQIGVAVGGSLGVALLLCLGFFLLRRYRRKRQVKTAQGDVPANSRDYHDKAELAGYTGRPVYVTKAELDSSAARSELDGTPKNHCGAGIYVQKPELVGTSGVPGLSGVYVKKSELENTQAGTKSRIDAVELMASLPTATATDTCTLSSPESSRALSPRAQTVSPLSISVAPARGQ</sequence>
<proteinExistence type="predicted"/>
<comment type="caution">
    <text evidence="3">The sequence shown here is derived from an EMBL/GenBank/DDBJ whole genome shotgun (WGS) entry which is preliminary data.</text>
</comment>
<feature type="region of interest" description="Disordered" evidence="1">
    <location>
        <begin position="216"/>
        <end position="249"/>
    </location>
</feature>
<feature type="transmembrane region" description="Helical" evidence="2">
    <location>
        <begin position="77"/>
        <end position="98"/>
    </location>
</feature>
<evidence type="ECO:0000256" key="2">
    <source>
        <dbReference type="SAM" id="Phobius"/>
    </source>
</evidence>
<name>A0AAI8YHK9_9PEZI</name>
<evidence type="ECO:0000313" key="4">
    <source>
        <dbReference type="Proteomes" id="UP001295740"/>
    </source>
</evidence>
<evidence type="ECO:0000256" key="1">
    <source>
        <dbReference type="SAM" id="MobiDB-lite"/>
    </source>
</evidence>
<protein>
    <submittedName>
        <fullName evidence="3">Uu.00g087450.m01.CDS01</fullName>
    </submittedName>
</protein>
<gene>
    <name evidence="3" type="ORF">KHLLAP_LOCUS8027</name>
</gene>
<dbReference type="EMBL" id="CAUWAG010000010">
    <property type="protein sequence ID" value="CAJ2507559.1"/>
    <property type="molecule type" value="Genomic_DNA"/>
</dbReference>
<dbReference type="Proteomes" id="UP001295740">
    <property type="component" value="Unassembled WGS sequence"/>
</dbReference>
<keyword evidence="4" id="KW-1185">Reference proteome</keyword>
<accession>A0AAI8YHK9</accession>
<reference evidence="3" key="1">
    <citation type="submission" date="2023-10" db="EMBL/GenBank/DDBJ databases">
        <authorList>
            <person name="Hackl T."/>
        </authorList>
    </citation>
    <scope>NUCLEOTIDE SEQUENCE</scope>
</reference>
<keyword evidence="2" id="KW-0472">Membrane</keyword>
<keyword evidence="2" id="KW-1133">Transmembrane helix</keyword>
<evidence type="ECO:0000313" key="3">
    <source>
        <dbReference type="EMBL" id="CAJ2507559.1"/>
    </source>
</evidence>
<organism evidence="3 4">
    <name type="scientific">Anthostomella pinea</name>
    <dbReference type="NCBI Taxonomy" id="933095"/>
    <lineage>
        <taxon>Eukaryota</taxon>
        <taxon>Fungi</taxon>
        <taxon>Dikarya</taxon>
        <taxon>Ascomycota</taxon>
        <taxon>Pezizomycotina</taxon>
        <taxon>Sordariomycetes</taxon>
        <taxon>Xylariomycetidae</taxon>
        <taxon>Xylariales</taxon>
        <taxon>Xylariaceae</taxon>
        <taxon>Anthostomella</taxon>
    </lineage>
</organism>
<keyword evidence="2" id="KW-0812">Transmembrane</keyword>
<feature type="compositionally biased region" description="Polar residues" evidence="1">
    <location>
        <begin position="216"/>
        <end position="240"/>
    </location>
</feature>